<reference evidence="3 4" key="1">
    <citation type="submission" date="2023-01" db="EMBL/GenBank/DDBJ databases">
        <title>Analysis of 21 Apiospora genomes using comparative genomics revels a genus with tremendous synthesis potential of carbohydrate active enzymes and secondary metabolites.</title>
        <authorList>
            <person name="Sorensen T."/>
        </authorList>
    </citation>
    <scope>NUCLEOTIDE SEQUENCE [LARGE SCALE GENOMIC DNA]</scope>
    <source>
        <strain evidence="3 4">CBS 83171</strain>
    </source>
</reference>
<dbReference type="InterPro" id="IPR046348">
    <property type="entry name" value="SIS_dom_sf"/>
</dbReference>
<evidence type="ECO:0000313" key="4">
    <source>
        <dbReference type="Proteomes" id="UP001446871"/>
    </source>
</evidence>
<proteinExistence type="predicted"/>
<dbReference type="Pfam" id="PF01380">
    <property type="entry name" value="SIS"/>
    <property type="match status" value="1"/>
</dbReference>
<comment type="caution">
    <text evidence="3">The sequence shown here is derived from an EMBL/GenBank/DDBJ whole genome shotgun (WGS) entry which is preliminary data.</text>
</comment>
<keyword evidence="4" id="KW-1185">Reference proteome</keyword>
<organism evidence="3 4">
    <name type="scientific">Apiospora saccharicola</name>
    <dbReference type="NCBI Taxonomy" id="335842"/>
    <lineage>
        <taxon>Eukaryota</taxon>
        <taxon>Fungi</taxon>
        <taxon>Dikarya</taxon>
        <taxon>Ascomycota</taxon>
        <taxon>Pezizomycotina</taxon>
        <taxon>Sordariomycetes</taxon>
        <taxon>Xylariomycetidae</taxon>
        <taxon>Amphisphaeriales</taxon>
        <taxon>Apiosporaceae</taxon>
        <taxon>Apiospora</taxon>
    </lineage>
</organism>
<sequence>MVSSPMNRKSEFTMLKPLDVSRLSSPDVTRTSSPKSPNSMASFMKPTTLPEPEPDTAHRVAGAFHVLATEAKSLLALSHLYAAHPEAQTGFTQAIEAITQKHSGNGNGSERGKLILCGVGKSGHIAKKLVATFNSLGIQTVYLHPTEALHGDLGVVGRRDTLLFVTYSGKTPELLLLLPHIADTVKVAVLTSATRPSDCEIIRHRPDAILLPAPCYEAEKTSFGVNAPTTSVTMAVSVGHALAIVASREMYRSVPAVFAKNHPGGAIGAGFKTSS</sequence>
<gene>
    <name evidence="3" type="ORF">PG996_007649</name>
</gene>
<feature type="compositionally biased region" description="Polar residues" evidence="1">
    <location>
        <begin position="23"/>
        <end position="41"/>
    </location>
</feature>
<dbReference type="Gene3D" id="3.40.50.10490">
    <property type="entry name" value="Glucose-6-phosphate isomerase like protein, domain 1"/>
    <property type="match status" value="1"/>
</dbReference>
<feature type="region of interest" description="Disordered" evidence="1">
    <location>
        <begin position="23"/>
        <end position="56"/>
    </location>
</feature>
<accession>A0ABR1VBF2</accession>
<feature type="domain" description="SIS" evidence="2">
    <location>
        <begin position="94"/>
        <end position="252"/>
    </location>
</feature>
<dbReference type="PROSITE" id="PS51464">
    <property type="entry name" value="SIS"/>
    <property type="match status" value="1"/>
</dbReference>
<evidence type="ECO:0000259" key="2">
    <source>
        <dbReference type="PROSITE" id="PS51464"/>
    </source>
</evidence>
<dbReference type="SUPFAM" id="SSF53697">
    <property type="entry name" value="SIS domain"/>
    <property type="match status" value="1"/>
</dbReference>
<dbReference type="EMBL" id="JAQQWM010000004">
    <property type="protein sequence ID" value="KAK8068537.1"/>
    <property type="molecule type" value="Genomic_DNA"/>
</dbReference>
<evidence type="ECO:0000256" key="1">
    <source>
        <dbReference type="SAM" id="MobiDB-lite"/>
    </source>
</evidence>
<name>A0ABR1VBF2_9PEZI</name>
<dbReference type="InterPro" id="IPR001347">
    <property type="entry name" value="SIS_dom"/>
</dbReference>
<dbReference type="Proteomes" id="UP001446871">
    <property type="component" value="Unassembled WGS sequence"/>
</dbReference>
<dbReference type="PANTHER" id="PTHR38418">
    <property type="entry name" value="SUGAR ISOMERASE, KPSF/GUTQ (AFU_ORTHOLOGUE AFUA_6G08860)"/>
    <property type="match status" value="1"/>
</dbReference>
<protein>
    <recommendedName>
        <fullName evidence="2">SIS domain-containing protein</fullName>
    </recommendedName>
</protein>
<evidence type="ECO:0000313" key="3">
    <source>
        <dbReference type="EMBL" id="KAK8068537.1"/>
    </source>
</evidence>
<dbReference type="PANTHER" id="PTHR38418:SF2">
    <property type="entry name" value="SUGAR ISOMERASE, KPSF_GUTQ (AFU_ORTHOLOGUE AFUA_6G08860)"/>
    <property type="match status" value="1"/>
</dbReference>